<keyword evidence="6 8" id="KW-0472">Membrane</keyword>
<reference evidence="11 12" key="1">
    <citation type="submission" date="2019-05" db="EMBL/GenBank/DDBJ databases">
        <title>Hymenobacter edaphi sp. nov., isolated from abandoned arsenic-contaminated farmland soil.</title>
        <authorList>
            <person name="Nie L."/>
        </authorList>
    </citation>
    <scope>NUCLEOTIDE SEQUENCE [LARGE SCALE GENOMIC DNA]</scope>
    <source>
        <strain evidence="11 12">1-3-3-8</strain>
    </source>
</reference>
<evidence type="ECO:0000256" key="1">
    <source>
        <dbReference type="ARBA" id="ARBA00004141"/>
    </source>
</evidence>
<dbReference type="GO" id="GO:0006508">
    <property type="term" value="P:proteolysis"/>
    <property type="evidence" value="ECO:0007669"/>
    <property type="project" value="UniProtKB-KW"/>
</dbReference>
<feature type="domain" description="DUF6576" evidence="10">
    <location>
        <begin position="263"/>
        <end position="295"/>
    </location>
</feature>
<organism evidence="11 12">
    <name type="scientific">Hymenobacter jeollabukensis</name>
    <dbReference type="NCBI Taxonomy" id="2025313"/>
    <lineage>
        <taxon>Bacteria</taxon>
        <taxon>Pseudomonadati</taxon>
        <taxon>Bacteroidota</taxon>
        <taxon>Cytophagia</taxon>
        <taxon>Cytophagales</taxon>
        <taxon>Hymenobacteraceae</taxon>
        <taxon>Hymenobacter</taxon>
    </lineage>
</organism>
<evidence type="ECO:0000259" key="9">
    <source>
        <dbReference type="Pfam" id="PF01694"/>
    </source>
</evidence>
<evidence type="ECO:0000256" key="5">
    <source>
        <dbReference type="ARBA" id="ARBA00022989"/>
    </source>
</evidence>
<dbReference type="InterPro" id="IPR022764">
    <property type="entry name" value="Peptidase_S54_rhomboid_dom"/>
</dbReference>
<feature type="domain" description="Peptidase S54 rhomboid" evidence="9">
    <location>
        <begin position="67"/>
        <end position="210"/>
    </location>
</feature>
<comment type="subcellular location">
    <subcellularLocation>
        <location evidence="1">Membrane</location>
        <topology evidence="1">Multi-pass membrane protein</topology>
    </subcellularLocation>
</comment>
<dbReference type="SUPFAM" id="SSF144091">
    <property type="entry name" value="Rhomboid-like"/>
    <property type="match status" value="1"/>
</dbReference>
<gene>
    <name evidence="11" type="ORF">FDY95_11770</name>
</gene>
<dbReference type="Pfam" id="PF01694">
    <property type="entry name" value="Rhomboid"/>
    <property type="match status" value="1"/>
</dbReference>
<evidence type="ECO:0000256" key="2">
    <source>
        <dbReference type="ARBA" id="ARBA00009045"/>
    </source>
</evidence>
<comment type="caution">
    <text evidence="11">The sequence shown here is derived from an EMBL/GenBank/DDBJ whole genome shotgun (WGS) entry which is preliminary data.</text>
</comment>
<keyword evidence="4" id="KW-0378">Hydrolase</keyword>
<dbReference type="OrthoDB" id="680602at2"/>
<dbReference type="AlphaFoldDB" id="A0A5R8WS03"/>
<evidence type="ECO:0000313" key="12">
    <source>
        <dbReference type="Proteomes" id="UP000305517"/>
    </source>
</evidence>
<dbReference type="PANTHER" id="PTHR43731">
    <property type="entry name" value="RHOMBOID PROTEASE"/>
    <property type="match status" value="1"/>
</dbReference>
<evidence type="ECO:0000256" key="4">
    <source>
        <dbReference type="ARBA" id="ARBA00022801"/>
    </source>
</evidence>
<feature type="transmembrane region" description="Helical" evidence="8">
    <location>
        <begin position="21"/>
        <end position="51"/>
    </location>
</feature>
<keyword evidence="11" id="KW-0645">Protease</keyword>
<evidence type="ECO:0000313" key="11">
    <source>
        <dbReference type="EMBL" id="TLM93290.1"/>
    </source>
</evidence>
<dbReference type="EMBL" id="VAJM01000004">
    <property type="protein sequence ID" value="TLM93290.1"/>
    <property type="molecule type" value="Genomic_DNA"/>
</dbReference>
<accession>A0A5R8WS03</accession>
<evidence type="ECO:0000256" key="7">
    <source>
        <dbReference type="SAM" id="MobiDB-lite"/>
    </source>
</evidence>
<keyword evidence="5 8" id="KW-1133">Transmembrane helix</keyword>
<dbReference type="Proteomes" id="UP000305517">
    <property type="component" value="Unassembled WGS sequence"/>
</dbReference>
<comment type="similarity">
    <text evidence="2">Belongs to the peptidase S54 family.</text>
</comment>
<dbReference type="GO" id="GO:0016020">
    <property type="term" value="C:membrane"/>
    <property type="evidence" value="ECO:0007669"/>
    <property type="project" value="UniProtKB-SubCell"/>
</dbReference>
<protein>
    <submittedName>
        <fullName evidence="11">Rhomboid family intramembrane serine protease</fullName>
    </submittedName>
</protein>
<proteinExistence type="inferred from homology"/>
<sequence>MSIFADIQATFSRRDNVLNQLLVINVLVFVVLLVVEAILTFTGAGVAYEVLMRQLALPSDLPGLLRHPWTLLTYAFTHQQFLHILFNMLNLYWFGMLVREYLGDRRLVSIYILGALAGALLFVLSYNLLPRLQVHLGIPMVGASAAVTAAIVAAATLLPDYTFSLFLIGPVRIKYIAAAVVLISIAGINGANPGGQIAHLGGALLGFVYIRQLQRGRDLGRPVVATGEWISALLHGRPRLRVSHRSPQATPAGGKRGPLAQPAQEEIDRILEKISRSGYESLSKEEKQKLFKASQQ</sequence>
<dbReference type="RefSeq" id="WP_138077956.1">
    <property type="nucleotide sequence ID" value="NZ_VAJM01000004.1"/>
</dbReference>
<feature type="transmembrane region" description="Helical" evidence="8">
    <location>
        <begin position="134"/>
        <end position="158"/>
    </location>
</feature>
<feature type="region of interest" description="Disordered" evidence="7">
    <location>
        <begin position="243"/>
        <end position="262"/>
    </location>
</feature>
<name>A0A5R8WS03_9BACT</name>
<keyword evidence="12" id="KW-1185">Reference proteome</keyword>
<evidence type="ECO:0000256" key="8">
    <source>
        <dbReference type="SAM" id="Phobius"/>
    </source>
</evidence>
<dbReference type="GO" id="GO:0004252">
    <property type="term" value="F:serine-type endopeptidase activity"/>
    <property type="evidence" value="ECO:0007669"/>
    <property type="project" value="InterPro"/>
</dbReference>
<dbReference type="InterPro" id="IPR050925">
    <property type="entry name" value="Rhomboid_protease_S54"/>
</dbReference>
<dbReference type="Gene3D" id="1.20.1540.10">
    <property type="entry name" value="Rhomboid-like"/>
    <property type="match status" value="1"/>
</dbReference>
<dbReference type="PANTHER" id="PTHR43731:SF14">
    <property type="entry name" value="PRESENILIN-ASSOCIATED RHOMBOID-LIKE PROTEIN, MITOCHONDRIAL"/>
    <property type="match status" value="1"/>
</dbReference>
<evidence type="ECO:0000256" key="3">
    <source>
        <dbReference type="ARBA" id="ARBA00022692"/>
    </source>
</evidence>
<feature type="transmembrane region" description="Helical" evidence="8">
    <location>
        <begin position="107"/>
        <end position="128"/>
    </location>
</feature>
<keyword evidence="3 8" id="KW-0812">Transmembrane</keyword>
<dbReference type="InterPro" id="IPR046483">
    <property type="entry name" value="DUF6576"/>
</dbReference>
<evidence type="ECO:0000259" key="10">
    <source>
        <dbReference type="Pfam" id="PF20216"/>
    </source>
</evidence>
<feature type="transmembrane region" description="Helical" evidence="8">
    <location>
        <begin position="165"/>
        <end position="188"/>
    </location>
</feature>
<feature type="transmembrane region" description="Helical" evidence="8">
    <location>
        <begin position="71"/>
        <end position="95"/>
    </location>
</feature>
<evidence type="ECO:0000256" key="6">
    <source>
        <dbReference type="ARBA" id="ARBA00023136"/>
    </source>
</evidence>
<dbReference type="Pfam" id="PF20216">
    <property type="entry name" value="DUF6576"/>
    <property type="match status" value="1"/>
</dbReference>
<dbReference type="InterPro" id="IPR035952">
    <property type="entry name" value="Rhomboid-like_sf"/>
</dbReference>